<sequence length="137" mass="15174">MFTFLVSPITQPRIRALILGPEDKPVAAAVELHALRQTSKPIVTSALTGVPIEIGVLAKPIWWCALDPLLEKHYSLSSSILTLLQSFVASLTLNLSEKSQRRLRHLTPNNCLQGFCDEITLSLPQLNDKPHRINANT</sequence>
<evidence type="ECO:0000313" key="1">
    <source>
        <dbReference type="EMBL" id="KAH3856964.1"/>
    </source>
</evidence>
<gene>
    <name evidence="1" type="ORF">DPMN_099561</name>
</gene>
<keyword evidence="2" id="KW-1185">Reference proteome</keyword>
<accession>A0A9D4R6N5</accession>
<organism evidence="1 2">
    <name type="scientific">Dreissena polymorpha</name>
    <name type="common">Zebra mussel</name>
    <name type="synonym">Mytilus polymorpha</name>
    <dbReference type="NCBI Taxonomy" id="45954"/>
    <lineage>
        <taxon>Eukaryota</taxon>
        <taxon>Metazoa</taxon>
        <taxon>Spiralia</taxon>
        <taxon>Lophotrochozoa</taxon>
        <taxon>Mollusca</taxon>
        <taxon>Bivalvia</taxon>
        <taxon>Autobranchia</taxon>
        <taxon>Heteroconchia</taxon>
        <taxon>Euheterodonta</taxon>
        <taxon>Imparidentia</taxon>
        <taxon>Neoheterodontei</taxon>
        <taxon>Myida</taxon>
        <taxon>Dreissenoidea</taxon>
        <taxon>Dreissenidae</taxon>
        <taxon>Dreissena</taxon>
    </lineage>
</organism>
<reference evidence="1" key="1">
    <citation type="journal article" date="2019" name="bioRxiv">
        <title>The Genome of the Zebra Mussel, Dreissena polymorpha: A Resource for Invasive Species Research.</title>
        <authorList>
            <person name="McCartney M.A."/>
            <person name="Auch B."/>
            <person name="Kono T."/>
            <person name="Mallez S."/>
            <person name="Zhang Y."/>
            <person name="Obille A."/>
            <person name="Becker A."/>
            <person name="Abrahante J.E."/>
            <person name="Garbe J."/>
            <person name="Badalamenti J.P."/>
            <person name="Herman A."/>
            <person name="Mangelson H."/>
            <person name="Liachko I."/>
            <person name="Sullivan S."/>
            <person name="Sone E.D."/>
            <person name="Koren S."/>
            <person name="Silverstein K.A.T."/>
            <person name="Beckman K.B."/>
            <person name="Gohl D.M."/>
        </authorList>
    </citation>
    <scope>NUCLEOTIDE SEQUENCE</scope>
    <source>
        <strain evidence="1">Duluth1</strain>
        <tissue evidence="1">Whole animal</tissue>
    </source>
</reference>
<comment type="caution">
    <text evidence="1">The sequence shown here is derived from an EMBL/GenBank/DDBJ whole genome shotgun (WGS) entry which is preliminary data.</text>
</comment>
<protein>
    <submittedName>
        <fullName evidence="1">Uncharacterized protein</fullName>
    </submittedName>
</protein>
<reference evidence="1" key="2">
    <citation type="submission" date="2020-11" db="EMBL/GenBank/DDBJ databases">
        <authorList>
            <person name="McCartney M.A."/>
            <person name="Auch B."/>
            <person name="Kono T."/>
            <person name="Mallez S."/>
            <person name="Becker A."/>
            <person name="Gohl D.M."/>
            <person name="Silverstein K.A.T."/>
            <person name="Koren S."/>
            <person name="Bechman K.B."/>
            <person name="Herman A."/>
            <person name="Abrahante J.E."/>
            <person name="Garbe J."/>
        </authorList>
    </citation>
    <scope>NUCLEOTIDE SEQUENCE</scope>
    <source>
        <strain evidence="1">Duluth1</strain>
        <tissue evidence="1">Whole animal</tissue>
    </source>
</reference>
<dbReference type="Proteomes" id="UP000828390">
    <property type="component" value="Unassembled WGS sequence"/>
</dbReference>
<dbReference type="AlphaFoldDB" id="A0A9D4R6N5"/>
<evidence type="ECO:0000313" key="2">
    <source>
        <dbReference type="Proteomes" id="UP000828390"/>
    </source>
</evidence>
<dbReference type="EMBL" id="JAIWYP010000003">
    <property type="protein sequence ID" value="KAH3856964.1"/>
    <property type="molecule type" value="Genomic_DNA"/>
</dbReference>
<proteinExistence type="predicted"/>
<name>A0A9D4R6N5_DREPO</name>